<evidence type="ECO:0000313" key="3">
    <source>
        <dbReference type="Proteomes" id="UP000184130"/>
    </source>
</evidence>
<protein>
    <submittedName>
        <fullName evidence="2">Uncharacterized protein</fullName>
    </submittedName>
</protein>
<organism evidence="2 3">
    <name type="scientific">Xylanibacter ruminicola</name>
    <name type="common">Prevotella ruminicola</name>
    <dbReference type="NCBI Taxonomy" id="839"/>
    <lineage>
        <taxon>Bacteria</taxon>
        <taxon>Pseudomonadati</taxon>
        <taxon>Bacteroidota</taxon>
        <taxon>Bacteroidia</taxon>
        <taxon>Bacteroidales</taxon>
        <taxon>Prevotellaceae</taxon>
        <taxon>Xylanibacter</taxon>
    </lineage>
</organism>
<feature type="transmembrane region" description="Helical" evidence="1">
    <location>
        <begin position="6"/>
        <end position="29"/>
    </location>
</feature>
<keyword evidence="1" id="KW-1133">Transmembrane helix</keyword>
<dbReference type="EMBL" id="FRBD01000004">
    <property type="protein sequence ID" value="SHK48669.1"/>
    <property type="molecule type" value="Genomic_DNA"/>
</dbReference>
<sequence length="60" mass="6810">MEVNLIITVALAAAIIVVVLVLVAVIIYLRWRLSDKNAALGKFIDENERLRNKMRRAGIY</sequence>
<proteinExistence type="predicted"/>
<gene>
    <name evidence="2" type="ORF">SAMN05216463_10462</name>
</gene>
<keyword evidence="1" id="KW-0812">Transmembrane</keyword>
<name>A0A1M6SVJ1_XYLRU</name>
<dbReference type="AlphaFoldDB" id="A0A1M6SVJ1"/>
<reference evidence="2 3" key="1">
    <citation type="submission" date="2016-11" db="EMBL/GenBank/DDBJ databases">
        <authorList>
            <person name="Jaros S."/>
            <person name="Januszkiewicz K."/>
            <person name="Wedrychowicz H."/>
        </authorList>
    </citation>
    <scope>NUCLEOTIDE SEQUENCE [LARGE SCALE GENOMIC DNA]</scope>
    <source>
        <strain evidence="2 3">KHT3</strain>
    </source>
</reference>
<dbReference type="RefSeq" id="WP_073205659.1">
    <property type="nucleotide sequence ID" value="NZ_FRBD01000004.1"/>
</dbReference>
<keyword evidence="1" id="KW-0472">Membrane</keyword>
<dbReference type="Proteomes" id="UP000184130">
    <property type="component" value="Unassembled WGS sequence"/>
</dbReference>
<evidence type="ECO:0000256" key="1">
    <source>
        <dbReference type="SAM" id="Phobius"/>
    </source>
</evidence>
<evidence type="ECO:0000313" key="2">
    <source>
        <dbReference type="EMBL" id="SHK48669.1"/>
    </source>
</evidence>
<accession>A0A1M6SVJ1</accession>